<dbReference type="EMBL" id="JAUHHV010000002">
    <property type="protein sequence ID" value="KAK1432032.1"/>
    <property type="molecule type" value="Genomic_DNA"/>
</dbReference>
<evidence type="ECO:0000313" key="3">
    <source>
        <dbReference type="Proteomes" id="UP001229421"/>
    </source>
</evidence>
<evidence type="ECO:0000256" key="1">
    <source>
        <dbReference type="SAM" id="MobiDB-lite"/>
    </source>
</evidence>
<sequence length="811" mass="92310">MTGSMSDSLTDSDEEQFDYELVSHEGLSVVVAVWNRGKFLLSVTVCIYKKLLSMTKSNLENEDNQLVEVKAKASKSLSDKVIEKSSKRDSNSKRRKCRDSSLDENSDTFVKISTSVKPKIYKSLRLRNAPKPFFKGLEVLSLAQRVKVSEIGFGSLLDFRCYGVPAKIGHFVVDSFKHSLMKLELPNGEVMITPQLIHDIFGLPCGGISFKDLSLKDNNEQCCETSGKCKIDILQRIDENLIYLEASSFKRLESPVHVPAMSFWTLENVKKRESLEIESGGFGLSEVVNLSEKRPLKDNSELELLKIINDFEVKFLSFKEAKIDIDFILFNGLDKFPNSEALKEKRKIFQDFLNGSTFSEDLIVVTHNGNERMNDTDSLHDVNGVDEELHDGLNESFVDAAENFTNEDLNLVGHEFKEAGNEAENFALDDQVVDSAENSKGNTTLVNAAENIKDKVEKVNSEKQVVDAEGSSKDSATCVNSGESFTGVSLIIEDVVGNVFCEDKAKQVDNSVNDIIDAEKDDLINLPTQDIYGFDFSVMTPQYSKRVIKPGEFLKSHYRQRITNTILNLEIEEIKVSNSFFSMVHSPLDSVFITDTGKVYSREKYRSDSTLFRYYFEENLLGGNILGKGVRFQKRFSMFEKNLQHLMNNDKSLMSFKKIHLLKLFSRHFQNVQHQNWKQISILKPVIPELRWSNDKTETDSAIYAMCHMESYVGGNFKKYNPGLYVQCHGKELIVEHAEEFDKYNFYEKKKMLERAKESWPARLKEFLERNDVKSVAEKKTKDATFTVPAMELKVDDLVLEKVDVGLMMLI</sequence>
<dbReference type="PANTHER" id="PTHR34835">
    <property type="entry name" value="OS07G0283600 PROTEIN-RELATED"/>
    <property type="match status" value="1"/>
</dbReference>
<reference evidence="2" key="1">
    <citation type="journal article" date="2023" name="bioRxiv">
        <title>Improved chromosome-level genome assembly for marigold (Tagetes erecta).</title>
        <authorList>
            <person name="Jiang F."/>
            <person name="Yuan L."/>
            <person name="Wang S."/>
            <person name="Wang H."/>
            <person name="Xu D."/>
            <person name="Wang A."/>
            <person name="Fan W."/>
        </authorList>
    </citation>
    <scope>NUCLEOTIDE SEQUENCE</scope>
    <source>
        <strain evidence="2">WSJ</strain>
        <tissue evidence="2">Leaf</tissue>
    </source>
</reference>
<keyword evidence="3" id="KW-1185">Reference proteome</keyword>
<organism evidence="2 3">
    <name type="scientific">Tagetes erecta</name>
    <name type="common">African marigold</name>
    <dbReference type="NCBI Taxonomy" id="13708"/>
    <lineage>
        <taxon>Eukaryota</taxon>
        <taxon>Viridiplantae</taxon>
        <taxon>Streptophyta</taxon>
        <taxon>Embryophyta</taxon>
        <taxon>Tracheophyta</taxon>
        <taxon>Spermatophyta</taxon>
        <taxon>Magnoliopsida</taxon>
        <taxon>eudicotyledons</taxon>
        <taxon>Gunneridae</taxon>
        <taxon>Pentapetalae</taxon>
        <taxon>asterids</taxon>
        <taxon>campanulids</taxon>
        <taxon>Asterales</taxon>
        <taxon>Asteraceae</taxon>
        <taxon>Asteroideae</taxon>
        <taxon>Heliantheae alliance</taxon>
        <taxon>Tageteae</taxon>
        <taxon>Tagetes</taxon>
    </lineage>
</organism>
<comment type="caution">
    <text evidence="2">The sequence shown here is derived from an EMBL/GenBank/DDBJ whole genome shotgun (WGS) entry which is preliminary data.</text>
</comment>
<dbReference type="Proteomes" id="UP001229421">
    <property type="component" value="Unassembled WGS sequence"/>
</dbReference>
<feature type="region of interest" description="Disordered" evidence="1">
    <location>
        <begin position="80"/>
        <end position="100"/>
    </location>
</feature>
<accession>A0AAD8P4R9</accession>
<dbReference type="AlphaFoldDB" id="A0AAD8P4R9"/>
<feature type="compositionally biased region" description="Basic and acidic residues" evidence="1">
    <location>
        <begin position="80"/>
        <end position="92"/>
    </location>
</feature>
<proteinExistence type="predicted"/>
<evidence type="ECO:0000313" key="2">
    <source>
        <dbReference type="EMBL" id="KAK1432032.1"/>
    </source>
</evidence>
<protein>
    <submittedName>
        <fullName evidence="2">Uncharacterized protein</fullName>
    </submittedName>
</protein>
<name>A0AAD8P4R9_TARER</name>
<gene>
    <name evidence="2" type="ORF">QVD17_08913</name>
</gene>